<dbReference type="PROSITE" id="PS50893">
    <property type="entry name" value="ABC_TRANSPORTER_2"/>
    <property type="match status" value="2"/>
</dbReference>
<dbReference type="Proteomes" id="UP000092154">
    <property type="component" value="Unassembled WGS sequence"/>
</dbReference>
<keyword evidence="3" id="KW-0067">ATP-binding</keyword>
<dbReference type="PANTHER" id="PTHR19211">
    <property type="entry name" value="ATP-BINDING TRANSPORT PROTEIN-RELATED"/>
    <property type="match status" value="1"/>
</dbReference>
<dbReference type="InParanoid" id="A0A1B7N210"/>
<keyword evidence="7" id="KW-1185">Reference proteome</keyword>
<protein>
    <submittedName>
        <fullName evidence="6">p-loop containing nucleoside triphosphate hydrolase protein</fullName>
    </submittedName>
</protein>
<name>A0A1B7N210_9AGAM</name>
<dbReference type="InterPro" id="IPR027417">
    <property type="entry name" value="P-loop_NTPase"/>
</dbReference>
<feature type="domain" description="ABC transporter" evidence="5">
    <location>
        <begin position="84"/>
        <end position="327"/>
    </location>
</feature>
<dbReference type="InterPro" id="IPR003593">
    <property type="entry name" value="AAA+_ATPase"/>
</dbReference>
<dbReference type="InterPro" id="IPR003439">
    <property type="entry name" value="ABC_transporter-like_ATP-bd"/>
</dbReference>
<dbReference type="Pfam" id="PF12848">
    <property type="entry name" value="ABC_tran_Xtn"/>
    <property type="match status" value="1"/>
</dbReference>
<dbReference type="Gene3D" id="3.40.50.300">
    <property type="entry name" value="P-loop containing nucleotide triphosphate hydrolases"/>
    <property type="match status" value="2"/>
</dbReference>
<evidence type="ECO:0000256" key="1">
    <source>
        <dbReference type="ARBA" id="ARBA00022737"/>
    </source>
</evidence>
<reference evidence="6 7" key="1">
    <citation type="submission" date="2016-06" db="EMBL/GenBank/DDBJ databases">
        <title>Comparative genomics of the ectomycorrhizal sister species Rhizopogon vinicolor and Rhizopogon vesiculosus (Basidiomycota: Boletales) reveals a divergence of the mating type B locus.</title>
        <authorList>
            <consortium name="DOE Joint Genome Institute"/>
            <person name="Mujic A.B."/>
            <person name="Kuo A."/>
            <person name="Tritt A."/>
            <person name="Lipzen A."/>
            <person name="Chen C."/>
            <person name="Johnson J."/>
            <person name="Sharma A."/>
            <person name="Barry K."/>
            <person name="Grigoriev I.V."/>
            <person name="Spatafora J.W."/>
        </authorList>
    </citation>
    <scope>NUCLEOTIDE SEQUENCE [LARGE SCALE GENOMIC DNA]</scope>
    <source>
        <strain evidence="6 7">AM-OR11-026</strain>
    </source>
</reference>
<evidence type="ECO:0000256" key="4">
    <source>
        <dbReference type="SAM" id="MobiDB-lite"/>
    </source>
</evidence>
<dbReference type="FunCoup" id="A0A1B7N210">
    <property type="interactions" value="388"/>
</dbReference>
<evidence type="ECO:0000313" key="6">
    <source>
        <dbReference type="EMBL" id="OAX38872.1"/>
    </source>
</evidence>
<dbReference type="InterPro" id="IPR050611">
    <property type="entry name" value="ABCF"/>
</dbReference>
<dbReference type="GO" id="GO:0016887">
    <property type="term" value="F:ATP hydrolysis activity"/>
    <property type="evidence" value="ECO:0007669"/>
    <property type="project" value="InterPro"/>
</dbReference>
<dbReference type="PROSITE" id="PS00211">
    <property type="entry name" value="ABC_TRANSPORTER_1"/>
    <property type="match status" value="1"/>
</dbReference>
<dbReference type="EMBL" id="KV448273">
    <property type="protein sequence ID" value="OAX38872.1"/>
    <property type="molecule type" value="Genomic_DNA"/>
</dbReference>
<gene>
    <name evidence="6" type="ORF">K503DRAFT_865849</name>
</gene>
<sequence length="635" mass="70547">MPPSASKQKRLAEKAAKQASKQNGTSTSTSTPIDSAPGSISHTPLTSISAANSTDDLTSMAKLQLATDRSASGVLVSDVKGRDIKIDSFTLSFHGRLLIEGAEISLNYGQRYGLLGENGSGKSTFLQSIAERDIEIPPHIDIYLVRGEAEPSDVNAVDFIVASAREKVAKLEKRIEDLSIADDVDDAALEATYEELEEMDPNTFETKAGSILHGLGFSQTMMARPTRDMSGGWRMRVALARALFIKPHVLLLDEPTNHLDLGAVVWLEAYLSTYNHILVITSHSQDFMDSVCTNVMDLTMKKKLVYYTGNYTTYVRTKQENEVNQMKAYNKQQEEIAHIKKFIASAGTYANLVRQAKSKQKIIDKMEAAGLIEKVEVPRPLHFHFEDIRKLPPPIIAFNEVAFSYSGKPEEYLYKNLSFGIDMDSRVAILGANGAGKSTLLNLITGVLHPCEGTVSKHAALKLAKYSQHSADQLPYNKSPIEYFQNLFYEKYPDKDMMAWRQQLGRFGLSGAHQTSVIRNLSDGLRNRVVFAQLAMEHPHILLLDEPTNHLDMESIDALALAIKDFEGGVVIVSHDFRLISQVAEELWEVADKTIRNLTKEDISIVDYKKNLVKHSEAQLEKAKLISKTATKGKT</sequence>
<keyword evidence="6" id="KW-0378">Hydrolase</keyword>
<dbReference type="SUPFAM" id="SSF52540">
    <property type="entry name" value="P-loop containing nucleoside triphosphate hydrolases"/>
    <property type="match status" value="2"/>
</dbReference>
<evidence type="ECO:0000256" key="3">
    <source>
        <dbReference type="ARBA" id="ARBA00022840"/>
    </source>
</evidence>
<dbReference type="SMART" id="SM00382">
    <property type="entry name" value="AAA"/>
    <property type="match status" value="2"/>
</dbReference>
<evidence type="ECO:0000313" key="7">
    <source>
        <dbReference type="Proteomes" id="UP000092154"/>
    </source>
</evidence>
<evidence type="ECO:0000256" key="2">
    <source>
        <dbReference type="ARBA" id="ARBA00022741"/>
    </source>
</evidence>
<dbReference type="GO" id="GO:0005524">
    <property type="term" value="F:ATP binding"/>
    <property type="evidence" value="ECO:0007669"/>
    <property type="project" value="UniProtKB-KW"/>
</dbReference>
<dbReference type="FunFam" id="3.40.50.300:FF:000618">
    <property type="entry name" value="ATP-binding cassette (ABC) transporter, putative"/>
    <property type="match status" value="1"/>
</dbReference>
<feature type="compositionally biased region" description="Polar residues" evidence="4">
    <location>
        <begin position="19"/>
        <end position="47"/>
    </location>
</feature>
<dbReference type="Pfam" id="PF00005">
    <property type="entry name" value="ABC_tran"/>
    <property type="match status" value="2"/>
</dbReference>
<feature type="domain" description="ABC transporter" evidence="5">
    <location>
        <begin position="396"/>
        <end position="617"/>
    </location>
</feature>
<dbReference type="STRING" id="1314800.A0A1B7N210"/>
<dbReference type="PANTHER" id="PTHR19211:SF15">
    <property type="entry name" value="ATP-BINDING CASSETTE SUB-FAMILY F MEMBER 2"/>
    <property type="match status" value="1"/>
</dbReference>
<proteinExistence type="predicted"/>
<accession>A0A1B7N210</accession>
<evidence type="ECO:0000259" key="5">
    <source>
        <dbReference type="PROSITE" id="PS50893"/>
    </source>
</evidence>
<dbReference type="InterPro" id="IPR017871">
    <property type="entry name" value="ABC_transporter-like_CS"/>
</dbReference>
<keyword evidence="2" id="KW-0547">Nucleotide-binding</keyword>
<dbReference type="FunFam" id="3.40.50.300:FF:000104">
    <property type="entry name" value="ATP-binding cassette sub-family F member 3"/>
    <property type="match status" value="1"/>
</dbReference>
<dbReference type="AlphaFoldDB" id="A0A1B7N210"/>
<organism evidence="6 7">
    <name type="scientific">Rhizopogon vinicolor AM-OR11-026</name>
    <dbReference type="NCBI Taxonomy" id="1314800"/>
    <lineage>
        <taxon>Eukaryota</taxon>
        <taxon>Fungi</taxon>
        <taxon>Dikarya</taxon>
        <taxon>Basidiomycota</taxon>
        <taxon>Agaricomycotina</taxon>
        <taxon>Agaricomycetes</taxon>
        <taxon>Agaricomycetidae</taxon>
        <taxon>Boletales</taxon>
        <taxon>Suillineae</taxon>
        <taxon>Rhizopogonaceae</taxon>
        <taxon>Rhizopogon</taxon>
    </lineage>
</organism>
<dbReference type="CDD" id="cd03221">
    <property type="entry name" value="ABCF_EF-3"/>
    <property type="match status" value="2"/>
</dbReference>
<dbReference type="InterPro" id="IPR032781">
    <property type="entry name" value="ABC_tran_Xtn"/>
</dbReference>
<feature type="region of interest" description="Disordered" evidence="4">
    <location>
        <begin position="1"/>
        <end position="47"/>
    </location>
</feature>
<keyword evidence="1" id="KW-0677">Repeat</keyword>
<dbReference type="OrthoDB" id="2110130at2759"/>